<name>A0A1T4NG67_9BACT</name>
<dbReference type="GO" id="GO:0008253">
    <property type="term" value="F:5'-nucleotidase activity"/>
    <property type="evidence" value="ECO:0007669"/>
    <property type="project" value="TreeGrafter"/>
</dbReference>
<feature type="domain" description="5'-Nucleotidase C-terminal" evidence="1">
    <location>
        <begin position="57"/>
        <end position="201"/>
    </location>
</feature>
<dbReference type="STRING" id="28136.SAMN02745202_01060"/>
<gene>
    <name evidence="2" type="ORF">SAMN02745202_01060</name>
</gene>
<evidence type="ECO:0000313" key="3">
    <source>
        <dbReference type="Proteomes" id="UP000190065"/>
    </source>
</evidence>
<proteinExistence type="predicted"/>
<evidence type="ECO:0000313" key="2">
    <source>
        <dbReference type="EMBL" id="SJZ78270.1"/>
    </source>
</evidence>
<dbReference type="AlphaFoldDB" id="A0A1T4NG67"/>
<reference evidence="2 3" key="1">
    <citation type="submission" date="2017-02" db="EMBL/GenBank/DDBJ databases">
        <authorList>
            <person name="Peterson S.W."/>
        </authorList>
    </citation>
    <scope>NUCLEOTIDE SEQUENCE [LARGE SCALE GENOMIC DNA]</scope>
    <source>
        <strain evidence="2 3">ATCC 43324</strain>
    </source>
</reference>
<accession>A0A1T4NG67</accession>
<dbReference type="eggNOG" id="COG0737">
    <property type="taxonomic scope" value="Bacteria"/>
</dbReference>
<dbReference type="InterPro" id="IPR036907">
    <property type="entry name" value="5'-Nucleotdase_C_sf"/>
</dbReference>
<dbReference type="PRINTS" id="PR01607">
    <property type="entry name" value="APYRASEFAMLY"/>
</dbReference>
<dbReference type="PANTHER" id="PTHR11575:SF24">
    <property type="entry name" value="5'-NUCLEOTIDASE"/>
    <property type="match status" value="1"/>
</dbReference>
<dbReference type="InterPro" id="IPR008334">
    <property type="entry name" value="5'-Nucleotdase_C"/>
</dbReference>
<organism evidence="2 3">
    <name type="scientific">Segatella oulorum</name>
    <dbReference type="NCBI Taxonomy" id="28136"/>
    <lineage>
        <taxon>Bacteria</taxon>
        <taxon>Pseudomonadati</taxon>
        <taxon>Bacteroidota</taxon>
        <taxon>Bacteroidia</taxon>
        <taxon>Bacteroidales</taxon>
        <taxon>Prevotellaceae</taxon>
        <taxon>Segatella</taxon>
    </lineage>
</organism>
<dbReference type="Proteomes" id="UP000190065">
    <property type="component" value="Unassembled WGS sequence"/>
</dbReference>
<dbReference type="SUPFAM" id="SSF55816">
    <property type="entry name" value="5'-nucleotidase (syn. UDP-sugar hydrolase), C-terminal domain"/>
    <property type="match status" value="1"/>
</dbReference>
<dbReference type="GO" id="GO:0009166">
    <property type="term" value="P:nucleotide catabolic process"/>
    <property type="evidence" value="ECO:0007669"/>
    <property type="project" value="InterPro"/>
</dbReference>
<dbReference type="InterPro" id="IPR006179">
    <property type="entry name" value="5_nucleotidase/apyrase"/>
</dbReference>
<protein>
    <submittedName>
        <fullName evidence="2">5'-nucleotidase, C-terminal domain</fullName>
    </submittedName>
</protein>
<sequence>MAPLLLTLASCRQHYVLTDVTRSRILIDKRYDATPEPEANAFLQPYRHVVDSIMSPVVGEAAKDMAVHRPESDLSNLLADIMCWAAKDYNEQVDFAVYNMGGIRAALKKGKVTFGDIVDIAPFENKICFLTLSGDKVKELFSEMAYTGGEGVSKGVKLVFTNDRKLRSCALNGRPIDDKASYRIATIDYLAQGNDKLTAFKSGTNLNSPKTQENDTRFIITNYFRHKMAQGEPVNSQVEGRIVVEK</sequence>
<dbReference type="EMBL" id="FUXK01000010">
    <property type="protein sequence ID" value="SJZ78270.1"/>
    <property type="molecule type" value="Genomic_DNA"/>
</dbReference>
<dbReference type="Pfam" id="PF02872">
    <property type="entry name" value="5_nucleotid_C"/>
    <property type="match status" value="1"/>
</dbReference>
<evidence type="ECO:0000259" key="1">
    <source>
        <dbReference type="Pfam" id="PF02872"/>
    </source>
</evidence>
<dbReference type="GO" id="GO:0008768">
    <property type="term" value="F:UDP-sugar diphosphatase activity"/>
    <property type="evidence" value="ECO:0007669"/>
    <property type="project" value="TreeGrafter"/>
</dbReference>
<dbReference type="GO" id="GO:0030288">
    <property type="term" value="C:outer membrane-bounded periplasmic space"/>
    <property type="evidence" value="ECO:0007669"/>
    <property type="project" value="TreeGrafter"/>
</dbReference>
<dbReference type="Gene3D" id="3.90.780.10">
    <property type="entry name" value="5'-Nucleotidase, C-terminal domain"/>
    <property type="match status" value="1"/>
</dbReference>
<dbReference type="PANTHER" id="PTHR11575">
    <property type="entry name" value="5'-NUCLEOTIDASE-RELATED"/>
    <property type="match status" value="1"/>
</dbReference>